<gene>
    <name evidence="8" type="ORF">IAD23_05650</name>
</gene>
<evidence type="ECO:0000256" key="3">
    <source>
        <dbReference type="ARBA" id="ARBA00012662"/>
    </source>
</evidence>
<protein>
    <recommendedName>
        <fullName evidence="3">alpha-L-fucosidase</fullName>
        <ecNumber evidence="3">3.2.1.51</ecNumber>
    </recommendedName>
</protein>
<dbReference type="InterPro" id="IPR016286">
    <property type="entry name" value="FUC_metazoa-typ"/>
</dbReference>
<reference evidence="8" key="2">
    <citation type="journal article" date="2021" name="PeerJ">
        <title>Extensive microbial diversity within the chicken gut microbiome revealed by metagenomics and culture.</title>
        <authorList>
            <person name="Gilroy R."/>
            <person name="Ravi A."/>
            <person name="Getino M."/>
            <person name="Pursley I."/>
            <person name="Horton D.L."/>
            <person name="Alikhan N.F."/>
            <person name="Baker D."/>
            <person name="Gharbi K."/>
            <person name="Hall N."/>
            <person name="Watson M."/>
            <person name="Adriaenssens E.M."/>
            <person name="Foster-Nyarko E."/>
            <person name="Jarju S."/>
            <person name="Secka A."/>
            <person name="Antonio M."/>
            <person name="Oren A."/>
            <person name="Chaudhuri R.R."/>
            <person name="La Ragione R."/>
            <person name="Hildebrand F."/>
            <person name="Pallen M.J."/>
        </authorList>
    </citation>
    <scope>NUCLEOTIDE SEQUENCE</scope>
    <source>
        <strain evidence="8">CHK176-6737</strain>
    </source>
</reference>
<keyword evidence="6" id="KW-0326">Glycosidase</keyword>
<dbReference type="InterPro" id="IPR000933">
    <property type="entry name" value="Glyco_hydro_29"/>
</dbReference>
<dbReference type="GO" id="GO:0004560">
    <property type="term" value="F:alpha-L-fucosidase activity"/>
    <property type="evidence" value="ECO:0007669"/>
    <property type="project" value="InterPro"/>
</dbReference>
<dbReference type="EMBL" id="DVNM01000031">
    <property type="protein sequence ID" value="HIU69428.1"/>
    <property type="molecule type" value="Genomic_DNA"/>
</dbReference>
<dbReference type="GO" id="GO:0005764">
    <property type="term" value="C:lysosome"/>
    <property type="evidence" value="ECO:0007669"/>
    <property type="project" value="TreeGrafter"/>
</dbReference>
<dbReference type="InterPro" id="IPR017853">
    <property type="entry name" value="GH"/>
</dbReference>
<dbReference type="GO" id="GO:0016139">
    <property type="term" value="P:glycoside catabolic process"/>
    <property type="evidence" value="ECO:0007669"/>
    <property type="project" value="TreeGrafter"/>
</dbReference>
<evidence type="ECO:0000313" key="9">
    <source>
        <dbReference type="Proteomes" id="UP000824125"/>
    </source>
</evidence>
<evidence type="ECO:0000259" key="7">
    <source>
        <dbReference type="Pfam" id="PF01120"/>
    </source>
</evidence>
<dbReference type="AlphaFoldDB" id="A0A9D1MUT1"/>
<dbReference type="PRINTS" id="PR00741">
    <property type="entry name" value="GLHYDRLASE29"/>
</dbReference>
<evidence type="ECO:0000256" key="1">
    <source>
        <dbReference type="ARBA" id="ARBA00004071"/>
    </source>
</evidence>
<feature type="domain" description="Glycoside hydrolase family 29 N-terminal" evidence="7">
    <location>
        <begin position="14"/>
        <end position="377"/>
    </location>
</feature>
<dbReference type="PANTHER" id="PTHR10030">
    <property type="entry name" value="ALPHA-L-FUCOSIDASE"/>
    <property type="match status" value="1"/>
</dbReference>
<comment type="caution">
    <text evidence="8">The sequence shown here is derived from an EMBL/GenBank/DDBJ whole genome shotgun (WGS) entry which is preliminary data.</text>
</comment>
<dbReference type="InterPro" id="IPR013780">
    <property type="entry name" value="Glyco_hydro_b"/>
</dbReference>
<dbReference type="Gene3D" id="3.20.20.80">
    <property type="entry name" value="Glycosidases"/>
    <property type="match status" value="1"/>
</dbReference>
<comment type="similarity">
    <text evidence="2">Belongs to the glycosyl hydrolase 29 family.</text>
</comment>
<dbReference type="Proteomes" id="UP000824125">
    <property type="component" value="Unassembled WGS sequence"/>
</dbReference>
<proteinExistence type="inferred from homology"/>
<dbReference type="SMART" id="SM00812">
    <property type="entry name" value="Alpha_L_fucos"/>
    <property type="match status" value="1"/>
</dbReference>
<dbReference type="PIRSF" id="PIRSF001092">
    <property type="entry name" value="Alpha-L-fucosidase"/>
    <property type="match status" value="1"/>
</dbReference>
<keyword evidence="4" id="KW-0732">Signal</keyword>
<evidence type="ECO:0000256" key="2">
    <source>
        <dbReference type="ARBA" id="ARBA00007951"/>
    </source>
</evidence>
<evidence type="ECO:0000256" key="6">
    <source>
        <dbReference type="ARBA" id="ARBA00023295"/>
    </source>
</evidence>
<keyword evidence="5" id="KW-0378">Hydrolase</keyword>
<reference evidence="8" key="1">
    <citation type="submission" date="2020-10" db="EMBL/GenBank/DDBJ databases">
        <authorList>
            <person name="Gilroy R."/>
        </authorList>
    </citation>
    <scope>NUCLEOTIDE SEQUENCE</scope>
    <source>
        <strain evidence="8">CHK176-6737</strain>
    </source>
</reference>
<evidence type="ECO:0000256" key="4">
    <source>
        <dbReference type="ARBA" id="ARBA00022729"/>
    </source>
</evidence>
<dbReference type="SUPFAM" id="SSF51445">
    <property type="entry name" value="(Trans)glycosidases"/>
    <property type="match status" value="1"/>
</dbReference>
<sequence length="491" mass="56181">MQCNKIEKYLQVIDETIAKGPFQADWASLGQHKTPQWYRKGRFGLFIHWGVYSVPAYASEWYPRLMYLKGSPAYLHHKKVYGGVEKFPYKNFVPQFKAEKFNADEWLDIFQKSGAKYIMPVGEHHDGFKMYKSSLNRWNAAEMGPHRDVLQELHEACDRHGIGFCTSSHRAEHYWFLNGARDFDCDITRGEDADFYGPAHREGTGNKARYSCGETMQPDEAWLQDWLASSAELIDRNRPLAVYFDWWVTQKAFKPYMKRFLAYYYNRAAEWGKEVTVFYKQDGIAKGCATFDVERGQLDTVSPDIWQSDTAIAKNSWGYTEGNKFKTAAEIACAMTDVVSKNGCFMLNVGPKADGTICEEEKQVLLQLGQWLQTCGEAIYDAKPFDVFGESKKKRRNGSFKENFKYTSADIRFTYQPGCIYMFVLNAGSGNTYASKTLARGNDAASYMIHRVTLLGSDAKVTYTRSKKALALTVNGSYDRHMPLCFKIELG</sequence>
<evidence type="ECO:0000256" key="5">
    <source>
        <dbReference type="ARBA" id="ARBA00022801"/>
    </source>
</evidence>
<dbReference type="InterPro" id="IPR057739">
    <property type="entry name" value="Glyco_hydro_29_N"/>
</dbReference>
<dbReference type="GO" id="GO:0006004">
    <property type="term" value="P:fucose metabolic process"/>
    <property type="evidence" value="ECO:0007669"/>
    <property type="project" value="InterPro"/>
</dbReference>
<comment type="function">
    <text evidence="1">Alpha-L-fucosidase is responsible for hydrolyzing the alpha-1,6-linked fucose joined to the reducing-end N-acetylglucosamine of the carbohydrate moieties of glycoproteins.</text>
</comment>
<dbReference type="Pfam" id="PF01120">
    <property type="entry name" value="Alpha_L_fucos"/>
    <property type="match status" value="1"/>
</dbReference>
<dbReference type="PANTHER" id="PTHR10030:SF37">
    <property type="entry name" value="ALPHA-L-FUCOSIDASE-RELATED"/>
    <property type="match status" value="1"/>
</dbReference>
<organism evidence="8 9">
    <name type="scientific">Candidatus Scybalenecus merdavium</name>
    <dbReference type="NCBI Taxonomy" id="2840939"/>
    <lineage>
        <taxon>Bacteria</taxon>
        <taxon>Bacillati</taxon>
        <taxon>Bacillota</taxon>
        <taxon>Clostridia</taxon>
        <taxon>Eubacteriales</taxon>
        <taxon>Oscillospiraceae</taxon>
        <taxon>Oscillospiraceae incertae sedis</taxon>
        <taxon>Candidatus Scybalenecus</taxon>
    </lineage>
</organism>
<evidence type="ECO:0000313" key="8">
    <source>
        <dbReference type="EMBL" id="HIU69428.1"/>
    </source>
</evidence>
<accession>A0A9D1MUT1</accession>
<dbReference type="EC" id="3.2.1.51" evidence="3"/>
<name>A0A9D1MUT1_9FIRM</name>
<dbReference type="Gene3D" id="2.60.40.1180">
    <property type="entry name" value="Golgi alpha-mannosidase II"/>
    <property type="match status" value="1"/>
</dbReference>